<evidence type="ECO:0000313" key="4">
    <source>
        <dbReference type="Proteomes" id="UP001107558"/>
    </source>
</evidence>
<keyword evidence="4" id="KW-1185">Reference proteome</keyword>
<dbReference type="AlphaFoldDB" id="A0A9J6BTE3"/>
<feature type="compositionally biased region" description="Low complexity" evidence="1">
    <location>
        <begin position="33"/>
        <end position="44"/>
    </location>
</feature>
<feature type="compositionally biased region" description="Basic and acidic residues" evidence="1">
    <location>
        <begin position="59"/>
        <end position="81"/>
    </location>
</feature>
<evidence type="ECO:0000256" key="2">
    <source>
        <dbReference type="SAM" id="SignalP"/>
    </source>
</evidence>
<accession>A0A9J6BTE3</accession>
<dbReference type="Proteomes" id="UP001107558">
    <property type="component" value="Chromosome 3"/>
</dbReference>
<dbReference type="PANTHER" id="PTHR34179:SF1">
    <property type="entry name" value="TUMOR PROTEIN P53-INDUCIBLE PROTEIN 13"/>
    <property type="match status" value="1"/>
</dbReference>
<sequence>MNIPVTLLILAIFSSILAKEEPWNGKWFPNNPEESATASENTTESTEKWTGKWFPSNPNEEHKSVEKTSDYETKPVKEQNESWKGNWFPENPQKSTSNEKATNNAIQTEYKENTFEYDRIMGIANSECDDGETNLKNDFDPSNADHVKVYTCLEANYRPNANLEPIETIYEVPKFYTPVHKCMNETITYDQHIPTLGFHRPLWPAYGEYTYVPPQRWLHSLEHGAIVALYDPCANKSEIYKLKNLLKKCLYRHIITPYKLSSKRPLALAAWAVSLEMSIFDETLAKEFIKKYAKTGPEKVSRQGQYKKMLIEEAKFVTDENDREICPDKSVLM</sequence>
<evidence type="ECO:0000313" key="3">
    <source>
        <dbReference type="EMBL" id="KAG5672976.1"/>
    </source>
</evidence>
<evidence type="ECO:0008006" key="5">
    <source>
        <dbReference type="Google" id="ProtNLM"/>
    </source>
</evidence>
<proteinExistence type="predicted"/>
<feature type="region of interest" description="Disordered" evidence="1">
    <location>
        <begin position="28"/>
        <end position="102"/>
    </location>
</feature>
<protein>
    <recommendedName>
        <fullName evidence="5">DUF3105 domain-containing protein</fullName>
    </recommendedName>
</protein>
<dbReference type="OrthoDB" id="5960270at2759"/>
<feature type="chain" id="PRO_5039911367" description="DUF3105 domain-containing protein" evidence="2">
    <location>
        <begin position="19"/>
        <end position="333"/>
    </location>
</feature>
<dbReference type="GO" id="GO:0005737">
    <property type="term" value="C:cytoplasm"/>
    <property type="evidence" value="ECO:0007669"/>
    <property type="project" value="TreeGrafter"/>
</dbReference>
<feature type="compositionally biased region" description="Polar residues" evidence="1">
    <location>
        <begin position="92"/>
        <end position="102"/>
    </location>
</feature>
<evidence type="ECO:0000256" key="1">
    <source>
        <dbReference type="SAM" id="MobiDB-lite"/>
    </source>
</evidence>
<reference evidence="3" key="1">
    <citation type="submission" date="2021-03" db="EMBL/GenBank/DDBJ databases">
        <title>Chromosome level genome of the anhydrobiotic midge Polypedilum vanderplanki.</title>
        <authorList>
            <person name="Yoshida Y."/>
            <person name="Kikawada T."/>
            <person name="Gusev O."/>
        </authorList>
    </citation>
    <scope>NUCLEOTIDE SEQUENCE</scope>
    <source>
        <strain evidence="3">NIAS01</strain>
        <tissue evidence="3">Whole body or cell culture</tissue>
    </source>
</reference>
<keyword evidence="2" id="KW-0732">Signal</keyword>
<dbReference type="Pfam" id="PF11303">
    <property type="entry name" value="DUF3105"/>
    <property type="match status" value="1"/>
</dbReference>
<dbReference type="EMBL" id="JADBJN010000003">
    <property type="protein sequence ID" value="KAG5672976.1"/>
    <property type="molecule type" value="Genomic_DNA"/>
</dbReference>
<dbReference type="PANTHER" id="PTHR34179">
    <property type="entry name" value="TUMOR PROTEIN P53-INDUCIBLE PROTEIN 13"/>
    <property type="match status" value="1"/>
</dbReference>
<dbReference type="InterPro" id="IPR021454">
    <property type="entry name" value="DUF3105"/>
</dbReference>
<gene>
    <name evidence="3" type="ORF">PVAND_003061</name>
</gene>
<feature type="signal peptide" evidence="2">
    <location>
        <begin position="1"/>
        <end position="18"/>
    </location>
</feature>
<comment type="caution">
    <text evidence="3">The sequence shown here is derived from an EMBL/GenBank/DDBJ whole genome shotgun (WGS) entry which is preliminary data.</text>
</comment>
<organism evidence="3 4">
    <name type="scientific">Polypedilum vanderplanki</name>
    <name type="common">Sleeping chironomid midge</name>
    <dbReference type="NCBI Taxonomy" id="319348"/>
    <lineage>
        <taxon>Eukaryota</taxon>
        <taxon>Metazoa</taxon>
        <taxon>Ecdysozoa</taxon>
        <taxon>Arthropoda</taxon>
        <taxon>Hexapoda</taxon>
        <taxon>Insecta</taxon>
        <taxon>Pterygota</taxon>
        <taxon>Neoptera</taxon>
        <taxon>Endopterygota</taxon>
        <taxon>Diptera</taxon>
        <taxon>Nematocera</taxon>
        <taxon>Chironomoidea</taxon>
        <taxon>Chironomidae</taxon>
        <taxon>Chironominae</taxon>
        <taxon>Polypedilum</taxon>
        <taxon>Polypedilum</taxon>
    </lineage>
</organism>
<name>A0A9J6BTE3_POLVA</name>